<dbReference type="InterPro" id="IPR038577">
    <property type="entry name" value="GT10-like_C_sf"/>
</dbReference>
<dbReference type="OrthoDB" id="427096at2759"/>
<evidence type="ECO:0000256" key="11">
    <source>
        <dbReference type="ARBA" id="ARBA00023180"/>
    </source>
</evidence>
<keyword evidence="7" id="KW-0735">Signal-anchor</keyword>
<organism evidence="15 16">
    <name type="scientific">Aphis craccivora</name>
    <name type="common">Cowpea aphid</name>
    <dbReference type="NCBI Taxonomy" id="307492"/>
    <lineage>
        <taxon>Eukaryota</taxon>
        <taxon>Metazoa</taxon>
        <taxon>Ecdysozoa</taxon>
        <taxon>Arthropoda</taxon>
        <taxon>Hexapoda</taxon>
        <taxon>Insecta</taxon>
        <taxon>Pterygota</taxon>
        <taxon>Neoptera</taxon>
        <taxon>Paraneoptera</taxon>
        <taxon>Hemiptera</taxon>
        <taxon>Sternorrhyncha</taxon>
        <taxon>Aphidomorpha</taxon>
        <taxon>Aphidoidea</taxon>
        <taxon>Aphididae</taxon>
        <taxon>Aphidini</taxon>
        <taxon>Aphis</taxon>
        <taxon>Aphis</taxon>
    </lineage>
</organism>
<dbReference type="InterPro" id="IPR001503">
    <property type="entry name" value="Glyco_trans_10"/>
</dbReference>
<dbReference type="InterPro" id="IPR055270">
    <property type="entry name" value="Glyco_tran_10_C"/>
</dbReference>
<evidence type="ECO:0000256" key="10">
    <source>
        <dbReference type="ARBA" id="ARBA00023136"/>
    </source>
</evidence>
<name>A0A6G0ZH89_APHCR</name>
<feature type="transmembrane region" description="Helical" evidence="12">
    <location>
        <begin position="28"/>
        <end position="52"/>
    </location>
</feature>
<keyword evidence="4 12" id="KW-0328">Glycosyltransferase</keyword>
<comment type="subcellular location">
    <subcellularLocation>
        <location evidence="1 12">Golgi apparatus</location>
        <location evidence="1 12">Golgi stack membrane</location>
        <topology evidence="1 12">Single-pass type II membrane protein</topology>
    </subcellularLocation>
</comment>
<dbReference type="UniPathway" id="UPA00378"/>
<comment type="pathway">
    <text evidence="2">Protein modification; protein glycosylation.</text>
</comment>
<evidence type="ECO:0000256" key="12">
    <source>
        <dbReference type="RuleBase" id="RU003832"/>
    </source>
</evidence>
<dbReference type="PANTHER" id="PTHR48438">
    <property type="entry name" value="ALPHA-(1,3)-FUCOSYLTRANSFERASE C-RELATED"/>
    <property type="match status" value="1"/>
</dbReference>
<feature type="domain" description="Fucosyltransferase N-terminal" evidence="14">
    <location>
        <begin position="160"/>
        <end position="261"/>
    </location>
</feature>
<dbReference type="Proteomes" id="UP000478052">
    <property type="component" value="Unassembled WGS sequence"/>
</dbReference>
<feature type="non-terminal residue" evidence="15">
    <location>
        <position position="1415"/>
    </location>
</feature>
<dbReference type="GO" id="GO:0032580">
    <property type="term" value="C:Golgi cisterna membrane"/>
    <property type="evidence" value="ECO:0007669"/>
    <property type="project" value="UniProtKB-SubCell"/>
</dbReference>
<keyword evidence="6 12" id="KW-0812">Transmembrane</keyword>
<dbReference type="EMBL" id="VUJU01000436">
    <property type="protein sequence ID" value="KAF0770431.1"/>
    <property type="molecule type" value="Genomic_DNA"/>
</dbReference>
<accession>A0A6G0ZH89</accession>
<evidence type="ECO:0000256" key="5">
    <source>
        <dbReference type="ARBA" id="ARBA00022679"/>
    </source>
</evidence>
<evidence type="ECO:0000256" key="3">
    <source>
        <dbReference type="ARBA" id="ARBA00008919"/>
    </source>
</evidence>
<sequence>MFENILPEKRRLFKIIIENMTGRQIRRLLYGLLILALFVIVIHSGRTAYWLAKDEHYLRRPRLPTEDQLDYNEQQNLQYLESPIQPLTFSSLMMEPNEISKSQLPWYFKDGLLRPSKTKKNMKIGQRITQVWPKEQKTGDRIENQLMFIPPNYQYDDEPMKTILLYNGLSNWMVDDGQNVFISKQCPVNRCKITTKKSEASNVDAILFRDHFSHPGHRKTGNQVWILYFLESPYHTELITYNDVFNWTATYRHDSDIVTPYERWAYYDPSVTQVERLERNYAFNKTKQVAWFVSNCGAKNGRLQYARELAKYISVDVYGVCGQFKCPRSDKCFQMLERDYKFYLAFENSNCFDYVTEKFFVNGLQHDVIPVVMGGRREDYERIAPKRSYVHVDDYESPKRLAEYLRQLDTDDELYNEYFRWKGTGEFIDTKFFCRLCTMLHDDGAPYKHYRNINDWWRGPGVCNNAMPWRRFIESSAKAGEPPCQNAFKYKFVIILHRCNRIENDLSNNNNFIIIIYYIWLSVIFTAYCPVKNLHYSIQSHKYETKMKTHQTNHHEQIVESLKSQSLNENAHSVIKWNTFKKSRLPTLPWYFKDGTEMPNKAEIDPITEVRISRLWPEENKENDRVEEQLMFIPPNYQYENAPIKKILLYNDIGNWMVDDGQNEFLSNDCPVNRCIILKKISYFASVDAVIFREKFFDPFYKTGLKRSSKQFILNLKINISVLQQIWIFFFLQSAYYAGFNIGNDLINWTATYRHDSDIVIPYARWAYFNPSVTQIKQLNKNYSLNKTKQVTMIVSNCNTDNKRLLYAKELGKYISVDVYGDCEGLKNTKFDNFLQILEQDYKFYLAFENSNCIDYVTEKFFIDGLQYNVLPVVMGGRREDYERIAPRHSYVHVDDYESPEQLADHLRQLDADDELYNEYFRWKGTGEFIDTKFFCRLCAMLHDDNAPIKSYRNLDHWWRGPGVCDHSTKWLTKPLPLERPDAYNGPIVNNVLGNYNQQNRPYYLEPIITVTPYYKEMEWNEIANPPLPWYFKDGSIRPTKALSSSGLKLARVWPEEQINGDRVEEQLMFVPPNYDYNNAPIKSILLFNNFNEWIVDSGQNEFISKDCPVNRCTITTDKSKSSNIDSIVFRNEFSRPGHIKSGKQIWILFIVESAFYTELNVDHNLINWTATYRHDSDIVMPYQRWAYYDPSVTQMEQFNRNYAQHKTKQLAIIITDCNINNDRELFYARELSKYNISVDVYGGCGEFKNIEFNTFLQMLDQSYKFYLAFENSNCIDYVTEKFFVNGLQHNVLPIVMGARREDYKRLAPDRSYLHVDDYESPEQLAEHLRQLDADDDLYNEYFRWKGTGEFIDTRFFCRLCAMLHDDGAPAKSYTNLDRWWRGPDVCDNLLPEIPTQLPPPPLAVNDREEEWTQI</sequence>
<dbReference type="GO" id="GO:0008417">
    <property type="term" value="F:fucosyltransferase activity"/>
    <property type="evidence" value="ECO:0007669"/>
    <property type="project" value="InterPro"/>
</dbReference>
<feature type="domain" description="Fucosyltransferase N-terminal" evidence="14">
    <location>
        <begin position="1083"/>
        <end position="1184"/>
    </location>
</feature>
<dbReference type="Pfam" id="PF00852">
    <property type="entry name" value="Glyco_transf_10"/>
    <property type="match status" value="3"/>
</dbReference>
<dbReference type="Pfam" id="PF17039">
    <property type="entry name" value="Glyco_tran_10_N"/>
    <property type="match status" value="3"/>
</dbReference>
<keyword evidence="16" id="KW-1185">Reference proteome</keyword>
<proteinExistence type="inferred from homology"/>
<evidence type="ECO:0000256" key="4">
    <source>
        <dbReference type="ARBA" id="ARBA00022676"/>
    </source>
</evidence>
<dbReference type="Gene3D" id="3.40.50.11660">
    <property type="entry name" value="Glycosyl transferase family 10, C-terminal domain"/>
    <property type="match status" value="3"/>
</dbReference>
<dbReference type="EC" id="2.4.1.-" evidence="12"/>
<dbReference type="SUPFAM" id="SSF53756">
    <property type="entry name" value="UDP-Glycosyltransferase/glycogen phosphorylase"/>
    <property type="match status" value="3"/>
</dbReference>
<gene>
    <name evidence="15" type="ORF">FWK35_00005730</name>
</gene>
<evidence type="ECO:0000256" key="6">
    <source>
        <dbReference type="ARBA" id="ARBA00022692"/>
    </source>
</evidence>
<evidence type="ECO:0000256" key="1">
    <source>
        <dbReference type="ARBA" id="ARBA00004447"/>
    </source>
</evidence>
<evidence type="ECO:0000313" key="15">
    <source>
        <dbReference type="EMBL" id="KAF0770431.1"/>
    </source>
</evidence>
<feature type="domain" description="Fucosyltransferase N-terminal" evidence="14">
    <location>
        <begin position="645"/>
        <end position="763"/>
    </location>
</feature>
<evidence type="ECO:0000259" key="14">
    <source>
        <dbReference type="Pfam" id="PF17039"/>
    </source>
</evidence>
<keyword evidence="11" id="KW-0325">Glycoprotein</keyword>
<dbReference type="FunFam" id="3.40.50.11660:FF:000004">
    <property type="entry name" value="Glycoprotein 3-alpha-L-fucosyltransferase A"/>
    <property type="match status" value="3"/>
</dbReference>
<evidence type="ECO:0000259" key="13">
    <source>
        <dbReference type="Pfam" id="PF00852"/>
    </source>
</evidence>
<keyword evidence="8 12" id="KW-1133">Transmembrane helix</keyword>
<evidence type="ECO:0000256" key="2">
    <source>
        <dbReference type="ARBA" id="ARBA00004922"/>
    </source>
</evidence>
<keyword evidence="5 12" id="KW-0808">Transferase</keyword>
<evidence type="ECO:0000256" key="7">
    <source>
        <dbReference type="ARBA" id="ARBA00022968"/>
    </source>
</evidence>
<feature type="domain" description="Fucosyltransferase C-terminal" evidence="13">
    <location>
        <begin position="1205"/>
        <end position="1380"/>
    </location>
</feature>
<comment type="similarity">
    <text evidence="3 12">Belongs to the glycosyltransferase 10 family.</text>
</comment>
<comment type="caution">
    <text evidence="15">The sequence shown here is derived from an EMBL/GenBank/DDBJ whole genome shotgun (WGS) entry which is preliminary data.</text>
</comment>
<evidence type="ECO:0000313" key="16">
    <source>
        <dbReference type="Proteomes" id="UP000478052"/>
    </source>
</evidence>
<keyword evidence="9 12" id="KW-0333">Golgi apparatus</keyword>
<dbReference type="PANTHER" id="PTHR48438:SF1">
    <property type="entry name" value="ALPHA-(1,3)-FUCOSYLTRANSFERASE C-RELATED"/>
    <property type="match status" value="1"/>
</dbReference>
<feature type="domain" description="Fucosyltransferase C-terminal" evidence="13">
    <location>
        <begin position="786"/>
        <end position="958"/>
    </location>
</feature>
<reference evidence="15 16" key="1">
    <citation type="submission" date="2019-08" db="EMBL/GenBank/DDBJ databases">
        <title>Whole genome of Aphis craccivora.</title>
        <authorList>
            <person name="Voronova N.V."/>
            <person name="Shulinski R.S."/>
            <person name="Bandarenka Y.V."/>
            <person name="Zhorov D.G."/>
            <person name="Warner D."/>
        </authorList>
    </citation>
    <scope>NUCLEOTIDE SEQUENCE [LARGE SCALE GENOMIC DNA]</scope>
    <source>
        <strain evidence="15">180601</strain>
        <tissue evidence="15">Whole Body</tissue>
    </source>
</reference>
<evidence type="ECO:0000256" key="8">
    <source>
        <dbReference type="ARBA" id="ARBA00022989"/>
    </source>
</evidence>
<dbReference type="InterPro" id="IPR031481">
    <property type="entry name" value="Glyco_tran_10_N"/>
</dbReference>
<keyword evidence="10 12" id="KW-0472">Membrane</keyword>
<protein>
    <recommendedName>
        <fullName evidence="12">Fucosyltransferase</fullName>
        <ecNumber evidence="12">2.4.1.-</ecNumber>
    </recommendedName>
</protein>
<feature type="domain" description="Fucosyltransferase C-terminal" evidence="13">
    <location>
        <begin position="284"/>
        <end position="456"/>
    </location>
</feature>
<evidence type="ECO:0000256" key="9">
    <source>
        <dbReference type="ARBA" id="ARBA00023034"/>
    </source>
</evidence>